<dbReference type="GO" id="GO:0003677">
    <property type="term" value="F:DNA binding"/>
    <property type="evidence" value="ECO:0007669"/>
    <property type="project" value="UniProtKB-KW"/>
</dbReference>
<dbReference type="Proteomes" id="UP000075324">
    <property type="component" value="Unassembled WGS sequence"/>
</dbReference>
<dbReference type="AlphaFoldDB" id="A0A150N1E4"/>
<keyword evidence="5" id="KW-0233">DNA recombination</keyword>
<evidence type="ECO:0000256" key="2">
    <source>
        <dbReference type="ARBA" id="ARBA00010961"/>
    </source>
</evidence>
<gene>
    <name evidence="6" type="ORF">B4110_3695</name>
</gene>
<keyword evidence="4" id="KW-0238">DNA-binding</keyword>
<comment type="function">
    <text evidence="1">Required for the transposition of the insertion element.</text>
</comment>
<sequence length="60" mass="7184">MRNDYYQRNLDTQYGRIESLLAPRNRNGEFQTQLFAPCQRHNRLAGGSDHQDVSKWHEYT</sequence>
<dbReference type="EMBL" id="LQYW01000050">
    <property type="protein sequence ID" value="KYD30527.1"/>
    <property type="molecule type" value="Genomic_DNA"/>
</dbReference>
<comment type="caution">
    <text evidence="6">The sequence shown here is derived from an EMBL/GenBank/DDBJ whole genome shotgun (WGS) entry which is preliminary data.</text>
</comment>
<accession>A0A150N1E4</accession>
<dbReference type="GO" id="GO:0006313">
    <property type="term" value="P:DNA transposition"/>
    <property type="evidence" value="ECO:0007669"/>
    <property type="project" value="InterPro"/>
</dbReference>
<name>A0A150N1E4_9BACL</name>
<dbReference type="GO" id="GO:0004803">
    <property type="term" value="F:transposase activity"/>
    <property type="evidence" value="ECO:0007669"/>
    <property type="project" value="InterPro"/>
</dbReference>
<organism evidence="6 7">
    <name type="scientific">Parageobacillus toebii</name>
    <dbReference type="NCBI Taxonomy" id="153151"/>
    <lineage>
        <taxon>Bacteria</taxon>
        <taxon>Bacillati</taxon>
        <taxon>Bacillota</taxon>
        <taxon>Bacilli</taxon>
        <taxon>Bacillales</taxon>
        <taxon>Anoxybacillaceae</taxon>
        <taxon>Parageobacillus</taxon>
    </lineage>
</organism>
<dbReference type="PATRIC" id="fig|153151.4.peg.3079"/>
<dbReference type="InterPro" id="IPR001207">
    <property type="entry name" value="Transposase_mutator"/>
</dbReference>
<proteinExistence type="inferred from homology"/>
<evidence type="ECO:0000256" key="4">
    <source>
        <dbReference type="ARBA" id="ARBA00023125"/>
    </source>
</evidence>
<reference evidence="6 7" key="1">
    <citation type="submission" date="2016-01" db="EMBL/GenBank/DDBJ databases">
        <title>Draft Genome Sequences of Seven Thermophilic Sporeformers Isolated from Foods.</title>
        <authorList>
            <person name="Berendsen E.M."/>
            <person name="Wells-Bennik M.H."/>
            <person name="Krawcyk A.O."/>
            <person name="De Jong A."/>
            <person name="Holsappel S."/>
            <person name="Eijlander R.T."/>
            <person name="Kuipers O.P."/>
        </authorList>
    </citation>
    <scope>NUCLEOTIDE SEQUENCE [LARGE SCALE GENOMIC DNA]</scope>
    <source>
        <strain evidence="6 7">B4110</strain>
    </source>
</reference>
<keyword evidence="3" id="KW-0815">Transposition</keyword>
<comment type="similarity">
    <text evidence="2">Belongs to the transposase mutator family.</text>
</comment>
<evidence type="ECO:0000256" key="3">
    <source>
        <dbReference type="ARBA" id="ARBA00022578"/>
    </source>
</evidence>
<dbReference type="Pfam" id="PF00872">
    <property type="entry name" value="Transposase_mut"/>
    <property type="match status" value="1"/>
</dbReference>
<evidence type="ECO:0000313" key="6">
    <source>
        <dbReference type="EMBL" id="KYD30527.1"/>
    </source>
</evidence>
<protein>
    <submittedName>
        <fullName evidence="6">Uncharacterized protein</fullName>
    </submittedName>
</protein>
<evidence type="ECO:0000256" key="5">
    <source>
        <dbReference type="ARBA" id="ARBA00023172"/>
    </source>
</evidence>
<evidence type="ECO:0000256" key="1">
    <source>
        <dbReference type="ARBA" id="ARBA00002190"/>
    </source>
</evidence>
<evidence type="ECO:0000313" key="7">
    <source>
        <dbReference type="Proteomes" id="UP000075324"/>
    </source>
</evidence>